<name>A0A445CRV8_ARAHY</name>
<gene>
    <name evidence="2" type="ORF">Ahy_A06g028802</name>
</gene>
<accession>A0A445CRV8</accession>
<evidence type="ECO:0000313" key="3">
    <source>
        <dbReference type="Proteomes" id="UP000289738"/>
    </source>
</evidence>
<proteinExistence type="predicted"/>
<protein>
    <submittedName>
        <fullName evidence="2">Uncharacterized protein</fullName>
    </submittedName>
</protein>
<feature type="compositionally biased region" description="Basic and acidic residues" evidence="1">
    <location>
        <begin position="1"/>
        <end position="12"/>
    </location>
</feature>
<feature type="region of interest" description="Disordered" evidence="1">
    <location>
        <begin position="1"/>
        <end position="24"/>
    </location>
</feature>
<dbReference type="AlphaFoldDB" id="A0A445CRV8"/>
<dbReference type="Proteomes" id="UP000289738">
    <property type="component" value="Chromosome A06"/>
</dbReference>
<organism evidence="2 3">
    <name type="scientific">Arachis hypogaea</name>
    <name type="common">Peanut</name>
    <dbReference type="NCBI Taxonomy" id="3818"/>
    <lineage>
        <taxon>Eukaryota</taxon>
        <taxon>Viridiplantae</taxon>
        <taxon>Streptophyta</taxon>
        <taxon>Embryophyta</taxon>
        <taxon>Tracheophyta</taxon>
        <taxon>Spermatophyta</taxon>
        <taxon>Magnoliopsida</taxon>
        <taxon>eudicotyledons</taxon>
        <taxon>Gunneridae</taxon>
        <taxon>Pentapetalae</taxon>
        <taxon>rosids</taxon>
        <taxon>fabids</taxon>
        <taxon>Fabales</taxon>
        <taxon>Fabaceae</taxon>
        <taxon>Papilionoideae</taxon>
        <taxon>50 kb inversion clade</taxon>
        <taxon>dalbergioids sensu lato</taxon>
        <taxon>Dalbergieae</taxon>
        <taxon>Pterocarpus clade</taxon>
        <taxon>Arachis</taxon>
    </lineage>
</organism>
<evidence type="ECO:0000313" key="2">
    <source>
        <dbReference type="EMBL" id="RYR53613.1"/>
    </source>
</evidence>
<reference evidence="2 3" key="1">
    <citation type="submission" date="2019-01" db="EMBL/GenBank/DDBJ databases">
        <title>Sequencing of cultivated peanut Arachis hypogaea provides insights into genome evolution and oil improvement.</title>
        <authorList>
            <person name="Chen X."/>
        </authorList>
    </citation>
    <scope>NUCLEOTIDE SEQUENCE [LARGE SCALE GENOMIC DNA]</scope>
    <source>
        <strain evidence="3">cv. Fuhuasheng</strain>
        <tissue evidence="2">Leaves</tissue>
    </source>
</reference>
<sequence>MTRGRGVMDRPCGHSRGIVSNGILGTSQSSPCTLTMPVMSQAMDAPDQPFIMVPNTNYVAPSTLTMPLRSTQYPTVSTTSTSAKNIAVLESSHGSQPDAPPLPPIEKFIWNKTHDAIIKKIFPHRMARRLPQMLQDIRKLRDHLTTWLHLDIKKALYVHWETDEGFKHHHLMNRANKVSARSSKYTGGLETFMMTKVRLPNRDDGNNYATSVIDPDMVWRDEASEPYKNLVYRL</sequence>
<dbReference type="EMBL" id="SDMP01000006">
    <property type="protein sequence ID" value="RYR53613.1"/>
    <property type="molecule type" value="Genomic_DNA"/>
</dbReference>
<comment type="caution">
    <text evidence="2">The sequence shown here is derived from an EMBL/GenBank/DDBJ whole genome shotgun (WGS) entry which is preliminary data.</text>
</comment>
<evidence type="ECO:0000256" key="1">
    <source>
        <dbReference type="SAM" id="MobiDB-lite"/>
    </source>
</evidence>
<keyword evidence="3" id="KW-1185">Reference proteome</keyword>